<dbReference type="Gramene" id="HORVU.MOREX.r3.6HG0599680.1">
    <property type="protein sequence ID" value="HORVU.MOREX.r3.6HG0599680.1"/>
    <property type="gene ID" value="HORVU.MOREX.r3.6HG0599680"/>
</dbReference>
<accession>A0A8I6YBX2</accession>
<evidence type="ECO:0008006" key="3">
    <source>
        <dbReference type="Google" id="ProtNLM"/>
    </source>
</evidence>
<dbReference type="EnsemblPlants" id="HORVU.MOREX.r3.6HG0599680.1">
    <property type="protein sequence ID" value="HORVU.MOREX.r3.6HG0599680.1"/>
    <property type="gene ID" value="HORVU.MOREX.r3.6HG0599680"/>
</dbReference>
<sequence>MQHHYFCNAMLYSVKTKWCASETRDQRPETRDQRPCILCCREPETLDHLLVGCVFARTIWYEVLSWCRLTAHPPDGTLGFFEWLTTQIHPSPSALRKGFTLLAILTAWSIWKHRNAGIFDGLQPSTARLLTTIQDEARDWAAAGVKGPQAIIPVT</sequence>
<proteinExistence type="predicted"/>
<protein>
    <recommendedName>
        <fullName evidence="3">Reverse transcriptase zinc-binding domain-containing protein</fullName>
    </recommendedName>
</protein>
<dbReference type="Proteomes" id="UP000011116">
    <property type="component" value="Chromosome 6H"/>
</dbReference>
<reference evidence="1" key="2">
    <citation type="submission" date="2020-10" db="EMBL/GenBank/DDBJ databases">
        <authorList>
            <person name="Scholz U."/>
            <person name="Mascher M."/>
            <person name="Fiebig A."/>
        </authorList>
    </citation>
    <scope>NUCLEOTIDE SEQUENCE [LARGE SCALE GENOMIC DNA]</scope>
    <source>
        <strain evidence="1">cv. Morex</strain>
    </source>
</reference>
<dbReference type="AlphaFoldDB" id="A0A8I6YBX2"/>
<reference evidence="1" key="3">
    <citation type="submission" date="2022-01" db="UniProtKB">
        <authorList>
            <consortium name="EnsemblPlants"/>
        </authorList>
    </citation>
    <scope>IDENTIFICATION</scope>
    <source>
        <strain evidence="1">subsp. vulgare</strain>
    </source>
</reference>
<dbReference type="PANTHER" id="PTHR47746:SF40">
    <property type="entry name" value="OS04G0563550 PROTEIN"/>
    <property type="match status" value="1"/>
</dbReference>
<reference evidence="2" key="1">
    <citation type="journal article" date="2012" name="Nature">
        <title>A physical, genetic and functional sequence assembly of the barley genome.</title>
        <authorList>
            <consortium name="The International Barley Genome Sequencing Consortium"/>
            <person name="Mayer K.F."/>
            <person name="Waugh R."/>
            <person name="Brown J.W."/>
            <person name="Schulman A."/>
            <person name="Langridge P."/>
            <person name="Platzer M."/>
            <person name="Fincher G.B."/>
            <person name="Muehlbauer G.J."/>
            <person name="Sato K."/>
            <person name="Close T.J."/>
            <person name="Wise R.P."/>
            <person name="Stein N."/>
        </authorList>
    </citation>
    <scope>NUCLEOTIDE SEQUENCE [LARGE SCALE GENOMIC DNA]</scope>
    <source>
        <strain evidence="2">cv. Morex</strain>
    </source>
</reference>
<evidence type="ECO:0000313" key="1">
    <source>
        <dbReference type="EnsemblPlants" id="HORVU.MOREX.r3.6HG0599680.1"/>
    </source>
</evidence>
<dbReference type="PANTHER" id="PTHR47746">
    <property type="entry name" value="ZF-RVT DOMAIN-CONTAINING PROTEIN"/>
    <property type="match status" value="1"/>
</dbReference>
<organism evidence="1 2">
    <name type="scientific">Hordeum vulgare subsp. vulgare</name>
    <name type="common">Domesticated barley</name>
    <dbReference type="NCBI Taxonomy" id="112509"/>
    <lineage>
        <taxon>Eukaryota</taxon>
        <taxon>Viridiplantae</taxon>
        <taxon>Streptophyta</taxon>
        <taxon>Embryophyta</taxon>
        <taxon>Tracheophyta</taxon>
        <taxon>Spermatophyta</taxon>
        <taxon>Magnoliopsida</taxon>
        <taxon>Liliopsida</taxon>
        <taxon>Poales</taxon>
        <taxon>Poaceae</taxon>
        <taxon>BOP clade</taxon>
        <taxon>Pooideae</taxon>
        <taxon>Triticodae</taxon>
        <taxon>Triticeae</taxon>
        <taxon>Hordeinae</taxon>
        <taxon>Hordeum</taxon>
    </lineage>
</organism>
<evidence type="ECO:0000313" key="2">
    <source>
        <dbReference type="Proteomes" id="UP000011116"/>
    </source>
</evidence>
<name>A0A8I6YBX2_HORVV</name>
<keyword evidence="2" id="KW-1185">Reference proteome</keyword>